<name>A0A6A6U2J2_9PEZI</name>
<sequence>MPVNTESDGKGGLKAAEEKKGGNAVTDTMAQMAHKANPGIHISENLPEKANKEDLDKRMEELNKDK</sequence>
<keyword evidence="3" id="KW-1185">Reference proteome</keyword>
<dbReference type="EMBL" id="MU004239">
    <property type="protein sequence ID" value="KAF2666140.1"/>
    <property type="molecule type" value="Genomic_DNA"/>
</dbReference>
<protein>
    <submittedName>
        <fullName evidence="2">Uncharacterized protein</fullName>
    </submittedName>
</protein>
<feature type="region of interest" description="Disordered" evidence="1">
    <location>
        <begin position="1"/>
        <end position="66"/>
    </location>
</feature>
<proteinExistence type="predicted"/>
<feature type="compositionally biased region" description="Basic and acidic residues" evidence="1">
    <location>
        <begin position="7"/>
        <end position="21"/>
    </location>
</feature>
<dbReference type="OrthoDB" id="2532734at2759"/>
<reference evidence="2" key="1">
    <citation type="journal article" date="2020" name="Stud. Mycol.">
        <title>101 Dothideomycetes genomes: a test case for predicting lifestyles and emergence of pathogens.</title>
        <authorList>
            <person name="Haridas S."/>
            <person name="Albert R."/>
            <person name="Binder M."/>
            <person name="Bloem J."/>
            <person name="Labutti K."/>
            <person name="Salamov A."/>
            <person name="Andreopoulos B."/>
            <person name="Baker S."/>
            <person name="Barry K."/>
            <person name="Bills G."/>
            <person name="Bluhm B."/>
            <person name="Cannon C."/>
            <person name="Castanera R."/>
            <person name="Culley D."/>
            <person name="Daum C."/>
            <person name="Ezra D."/>
            <person name="Gonzalez J."/>
            <person name="Henrissat B."/>
            <person name="Kuo A."/>
            <person name="Liang C."/>
            <person name="Lipzen A."/>
            <person name="Lutzoni F."/>
            <person name="Magnuson J."/>
            <person name="Mondo S."/>
            <person name="Nolan M."/>
            <person name="Ohm R."/>
            <person name="Pangilinan J."/>
            <person name="Park H.-J."/>
            <person name="Ramirez L."/>
            <person name="Alfaro M."/>
            <person name="Sun H."/>
            <person name="Tritt A."/>
            <person name="Yoshinaga Y."/>
            <person name="Zwiers L.-H."/>
            <person name="Turgeon B."/>
            <person name="Goodwin S."/>
            <person name="Spatafora J."/>
            <person name="Crous P."/>
            <person name="Grigoriev I."/>
        </authorList>
    </citation>
    <scope>NUCLEOTIDE SEQUENCE</scope>
    <source>
        <strain evidence="2">CBS 115976</strain>
    </source>
</reference>
<evidence type="ECO:0000313" key="2">
    <source>
        <dbReference type="EMBL" id="KAF2666140.1"/>
    </source>
</evidence>
<dbReference type="Proteomes" id="UP000799302">
    <property type="component" value="Unassembled WGS sequence"/>
</dbReference>
<organism evidence="2 3">
    <name type="scientific">Microthyrium microscopicum</name>
    <dbReference type="NCBI Taxonomy" id="703497"/>
    <lineage>
        <taxon>Eukaryota</taxon>
        <taxon>Fungi</taxon>
        <taxon>Dikarya</taxon>
        <taxon>Ascomycota</taxon>
        <taxon>Pezizomycotina</taxon>
        <taxon>Dothideomycetes</taxon>
        <taxon>Dothideomycetes incertae sedis</taxon>
        <taxon>Microthyriales</taxon>
        <taxon>Microthyriaceae</taxon>
        <taxon>Microthyrium</taxon>
    </lineage>
</organism>
<accession>A0A6A6U2J2</accession>
<evidence type="ECO:0000256" key="1">
    <source>
        <dbReference type="SAM" id="MobiDB-lite"/>
    </source>
</evidence>
<evidence type="ECO:0000313" key="3">
    <source>
        <dbReference type="Proteomes" id="UP000799302"/>
    </source>
</evidence>
<feature type="compositionally biased region" description="Basic and acidic residues" evidence="1">
    <location>
        <begin position="46"/>
        <end position="66"/>
    </location>
</feature>
<dbReference type="AlphaFoldDB" id="A0A6A6U2J2"/>
<gene>
    <name evidence="2" type="ORF">BT63DRAFT_481937</name>
</gene>